<keyword evidence="4" id="KW-1185">Reference proteome</keyword>
<keyword evidence="1" id="KW-1133">Transmembrane helix</keyword>
<dbReference type="InterPro" id="IPR037185">
    <property type="entry name" value="EmrE-like"/>
</dbReference>
<dbReference type="eggNOG" id="COG0697">
    <property type="taxonomic scope" value="Bacteria"/>
</dbReference>
<dbReference type="PANTHER" id="PTHR22911">
    <property type="entry name" value="ACYL-MALONYL CONDENSING ENZYME-RELATED"/>
    <property type="match status" value="1"/>
</dbReference>
<dbReference type="Proteomes" id="UP000002943">
    <property type="component" value="Unassembled WGS sequence"/>
</dbReference>
<protein>
    <recommendedName>
        <fullName evidence="2">EamA domain-containing protein</fullName>
    </recommendedName>
</protein>
<dbReference type="InterPro" id="IPR000620">
    <property type="entry name" value="EamA_dom"/>
</dbReference>
<keyword evidence="1" id="KW-0472">Membrane</keyword>
<evidence type="ECO:0000256" key="1">
    <source>
        <dbReference type="SAM" id="Phobius"/>
    </source>
</evidence>
<feature type="transmembrane region" description="Helical" evidence="1">
    <location>
        <begin position="100"/>
        <end position="117"/>
    </location>
</feature>
<dbReference type="OrthoDB" id="148351at2"/>
<proteinExistence type="predicted"/>
<feature type="transmembrane region" description="Helical" evidence="1">
    <location>
        <begin position="259"/>
        <end position="279"/>
    </location>
</feature>
<feature type="transmembrane region" description="Helical" evidence="1">
    <location>
        <begin position="146"/>
        <end position="165"/>
    </location>
</feature>
<sequence length="302" mass="33141">MNFSPTYAAILLLVAGNLLASLSDVAVKLVGGEIATFQYVFIRQLLSTLVIFPLWWFQPSSLRPLEKVALNTFRAHLIIIGSGCMVVAISHLTLATANAVFYAAPLLMLPLSVLLLGEMPHIKTILATGFGFIGVLVVLRPDEFHWAAFFALGTSITLALFNLTARRLPKRQTTISTLFWTSVLSLPVSAILAFLSWQEITWYQVALILISAGLILMYNGLAVIAYRKAPANQIALAENSGLVFVVILGISLFSEIPSVLTLIGILMIVAPLLPWRAIIKRSNFYGLLRPKPPLDKRKNITD</sequence>
<feature type="transmembrane region" description="Helical" evidence="1">
    <location>
        <begin position="177"/>
        <end position="197"/>
    </location>
</feature>
<dbReference type="STRING" id="796620.VIBC2010_19215"/>
<dbReference type="PANTHER" id="PTHR22911:SF103">
    <property type="entry name" value="BLR2811 PROTEIN"/>
    <property type="match status" value="1"/>
</dbReference>
<dbReference type="SUPFAM" id="SSF103481">
    <property type="entry name" value="Multidrug resistance efflux transporter EmrE"/>
    <property type="match status" value="2"/>
</dbReference>
<feature type="domain" description="EamA" evidence="2">
    <location>
        <begin position="9"/>
        <end position="139"/>
    </location>
</feature>
<dbReference type="RefSeq" id="WP_009602904.1">
    <property type="nucleotide sequence ID" value="NZ_AEIU01000099.1"/>
</dbReference>
<name>E3BP06_9VIBR</name>
<evidence type="ECO:0000313" key="3">
    <source>
        <dbReference type="EMBL" id="EFP95138.1"/>
    </source>
</evidence>
<feature type="domain" description="EamA" evidence="2">
    <location>
        <begin position="146"/>
        <end position="270"/>
    </location>
</feature>
<feature type="transmembrane region" description="Helical" evidence="1">
    <location>
        <begin position="39"/>
        <end position="57"/>
    </location>
</feature>
<evidence type="ECO:0000313" key="4">
    <source>
        <dbReference type="Proteomes" id="UP000002943"/>
    </source>
</evidence>
<feature type="transmembrane region" description="Helical" evidence="1">
    <location>
        <begin position="236"/>
        <end position="253"/>
    </location>
</feature>
<feature type="transmembrane region" description="Helical" evidence="1">
    <location>
        <begin position="77"/>
        <end position="94"/>
    </location>
</feature>
<comment type="caution">
    <text evidence="3">The sequence shown here is derived from an EMBL/GenBank/DDBJ whole genome shotgun (WGS) entry which is preliminary data.</text>
</comment>
<accession>E3BP06</accession>
<dbReference type="EMBL" id="AEIU01000099">
    <property type="protein sequence ID" value="EFP95138.1"/>
    <property type="molecule type" value="Genomic_DNA"/>
</dbReference>
<gene>
    <name evidence="3" type="ORF">VIBC2010_19215</name>
</gene>
<keyword evidence="1" id="KW-0812">Transmembrane</keyword>
<dbReference type="AlphaFoldDB" id="E3BP06"/>
<organism evidence="3 4">
    <name type="scientific">Vibrio caribbeanicus ATCC BAA-2122</name>
    <dbReference type="NCBI Taxonomy" id="796620"/>
    <lineage>
        <taxon>Bacteria</taxon>
        <taxon>Pseudomonadati</taxon>
        <taxon>Pseudomonadota</taxon>
        <taxon>Gammaproteobacteria</taxon>
        <taxon>Vibrionales</taxon>
        <taxon>Vibrionaceae</taxon>
        <taxon>Vibrio</taxon>
    </lineage>
</organism>
<dbReference type="GO" id="GO:0016020">
    <property type="term" value="C:membrane"/>
    <property type="evidence" value="ECO:0007669"/>
    <property type="project" value="InterPro"/>
</dbReference>
<evidence type="ECO:0000259" key="2">
    <source>
        <dbReference type="Pfam" id="PF00892"/>
    </source>
</evidence>
<feature type="transmembrane region" description="Helical" evidence="1">
    <location>
        <begin position="203"/>
        <end position="224"/>
    </location>
</feature>
<dbReference type="Pfam" id="PF00892">
    <property type="entry name" value="EamA"/>
    <property type="match status" value="2"/>
</dbReference>
<reference evidence="3 4" key="1">
    <citation type="journal article" date="2012" name="Int. J. Syst. Evol. Microbiol.">
        <title>Vibrio caribbeanicus sp. nov., isolated from the marine sponge Scleritoderma cyanea.</title>
        <authorList>
            <person name="Hoffmann M."/>
            <person name="Monday S.R."/>
            <person name="Allard M.W."/>
            <person name="Strain E.A."/>
            <person name="Whittaker P."/>
            <person name="Naum M."/>
            <person name="McCarthy P.J."/>
            <person name="Lopez J.V."/>
            <person name="Fischer M."/>
            <person name="Brown E.W."/>
        </authorList>
    </citation>
    <scope>NUCLEOTIDE SEQUENCE [LARGE SCALE GENOMIC DNA]</scope>
    <source>
        <strain evidence="3 4">ATCC BAA-2122</strain>
    </source>
</reference>